<evidence type="ECO:0000313" key="3">
    <source>
        <dbReference type="Proteomes" id="UP000284531"/>
    </source>
</evidence>
<feature type="compositionally biased region" description="Basic and acidic residues" evidence="1">
    <location>
        <begin position="15"/>
        <end position="24"/>
    </location>
</feature>
<dbReference type="InterPro" id="IPR006448">
    <property type="entry name" value="Phage_term_ssu_P27"/>
</dbReference>
<comment type="caution">
    <text evidence="2">The sequence shown here is derived from an EMBL/GenBank/DDBJ whole genome shotgun (WGS) entry which is preliminary data.</text>
</comment>
<organism evidence="2 3">
    <name type="scientific">Marinifilum flexuosum</name>
    <dbReference type="NCBI Taxonomy" id="1117708"/>
    <lineage>
        <taxon>Bacteria</taxon>
        <taxon>Pseudomonadati</taxon>
        <taxon>Bacteroidota</taxon>
        <taxon>Bacteroidia</taxon>
        <taxon>Marinilabiliales</taxon>
        <taxon>Marinifilaceae</taxon>
    </lineage>
</organism>
<dbReference type="RefSeq" id="WP_120241420.1">
    <property type="nucleotide sequence ID" value="NZ_RAPQ01000012.1"/>
</dbReference>
<feature type="region of interest" description="Disordered" evidence="1">
    <location>
        <begin position="1"/>
        <end position="28"/>
    </location>
</feature>
<proteinExistence type="predicted"/>
<evidence type="ECO:0000313" key="2">
    <source>
        <dbReference type="EMBL" id="RKD96763.1"/>
    </source>
</evidence>
<accession>A0A419WMQ3</accession>
<protein>
    <submittedName>
        <fullName evidence="2">P27 family predicted phage terminase small subunit</fullName>
    </submittedName>
</protein>
<sequence>MTGRKPQPTKMKVLKGTDRKDRLNQNEPVTEPVAKMKPPAYLNNTAKTAFRELVKLVGADGMNVLAESDRAALGMLCDQYSIYREARNEVRKLGLTFESKGRNGKQIKARPEVQIMNNAWDRVAKMLVEFGCTPSARSRVNELEKQEKDAFEDFLNDNKKSS</sequence>
<dbReference type="OrthoDB" id="964746at2"/>
<dbReference type="Pfam" id="PF05119">
    <property type="entry name" value="Terminase_4"/>
    <property type="match status" value="1"/>
</dbReference>
<name>A0A419WMQ3_9BACT</name>
<dbReference type="Proteomes" id="UP000284531">
    <property type="component" value="Unassembled WGS sequence"/>
</dbReference>
<dbReference type="AlphaFoldDB" id="A0A419WMQ3"/>
<evidence type="ECO:0000256" key="1">
    <source>
        <dbReference type="SAM" id="MobiDB-lite"/>
    </source>
</evidence>
<dbReference type="NCBIfam" id="TIGR01558">
    <property type="entry name" value="sm_term_P27"/>
    <property type="match status" value="1"/>
</dbReference>
<gene>
    <name evidence="2" type="ORF">BXY64_3709</name>
</gene>
<dbReference type="EMBL" id="RAPQ01000012">
    <property type="protein sequence ID" value="RKD96763.1"/>
    <property type="molecule type" value="Genomic_DNA"/>
</dbReference>
<reference evidence="2 3" key="1">
    <citation type="submission" date="2018-09" db="EMBL/GenBank/DDBJ databases">
        <title>Genomic Encyclopedia of Archaeal and Bacterial Type Strains, Phase II (KMG-II): from individual species to whole genera.</title>
        <authorList>
            <person name="Goeker M."/>
        </authorList>
    </citation>
    <scope>NUCLEOTIDE SEQUENCE [LARGE SCALE GENOMIC DNA]</scope>
    <source>
        <strain evidence="2 3">DSM 21950</strain>
    </source>
</reference>
<keyword evidence="3" id="KW-1185">Reference proteome</keyword>